<dbReference type="eggNOG" id="arCOG00288">
    <property type="taxonomic scope" value="Archaea"/>
</dbReference>
<dbReference type="PANTHER" id="PTHR43673">
    <property type="entry name" value="NAD(P)H NITROREDUCTASE YDGI-RELATED"/>
    <property type="match status" value="1"/>
</dbReference>
<dbReference type="PANTHER" id="PTHR43673:SF10">
    <property type="entry name" value="NADH DEHYDROGENASE_NAD(P)H NITROREDUCTASE XCC3605-RELATED"/>
    <property type="match status" value="1"/>
</dbReference>
<dbReference type="Proteomes" id="UP000027075">
    <property type="component" value="Chromosome"/>
</dbReference>
<evidence type="ECO:0000313" key="12">
    <source>
        <dbReference type="Proteomes" id="UP000299011"/>
    </source>
</evidence>
<evidence type="ECO:0000313" key="8">
    <source>
        <dbReference type="EMBL" id="QCQ74980.1"/>
    </source>
</evidence>
<protein>
    <submittedName>
        <fullName evidence="5 6">Nitroreductase</fullName>
    </submittedName>
</protein>
<dbReference type="STRING" id="523841.HFX_0753"/>
<dbReference type="KEGG" id="hme:HFX_0753"/>
<dbReference type="SUPFAM" id="SSF55469">
    <property type="entry name" value="FMN-dependent nitroreductase-like"/>
    <property type="match status" value="1"/>
</dbReference>
<dbReference type="InterPro" id="IPR000415">
    <property type="entry name" value="Nitroreductase-like"/>
</dbReference>
<evidence type="ECO:0000259" key="4">
    <source>
        <dbReference type="Pfam" id="PF00881"/>
    </source>
</evidence>
<accession>I3R2L6</accession>
<dbReference type="Proteomes" id="UP000011603">
    <property type="component" value="Unassembled WGS sequence"/>
</dbReference>
<evidence type="ECO:0000313" key="10">
    <source>
        <dbReference type="Proteomes" id="UP000011603"/>
    </source>
</evidence>
<keyword evidence="2" id="KW-0560">Oxidoreductase</keyword>
<evidence type="ECO:0000313" key="7">
    <source>
        <dbReference type="EMBL" id="EMA02250.1"/>
    </source>
</evidence>
<dbReference type="AlphaFoldDB" id="I3R2L6"/>
<dbReference type="EMBL" id="CP007551">
    <property type="protein sequence ID" value="AHZ22141.1"/>
    <property type="molecule type" value="Genomic_DNA"/>
</dbReference>
<dbReference type="OrthoDB" id="287850at2157"/>
<organism evidence="5 9">
    <name type="scientific">Haloferax mediterranei (strain ATCC 33500 / DSM 1411 / JCM 8866 / NBRC 14739 / NCIMB 2177 / R-4)</name>
    <name type="common">Halobacterium mediterranei</name>
    <dbReference type="NCBI Taxonomy" id="523841"/>
    <lineage>
        <taxon>Archaea</taxon>
        <taxon>Methanobacteriati</taxon>
        <taxon>Methanobacteriota</taxon>
        <taxon>Stenosarchaea group</taxon>
        <taxon>Halobacteria</taxon>
        <taxon>Halobacteriales</taxon>
        <taxon>Haloferacaceae</taxon>
        <taxon>Haloferax</taxon>
    </lineage>
</organism>
<dbReference type="Gene3D" id="3.40.109.10">
    <property type="entry name" value="NADH Oxidase"/>
    <property type="match status" value="1"/>
</dbReference>
<feature type="region of interest" description="Disordered" evidence="3">
    <location>
        <begin position="174"/>
        <end position="193"/>
    </location>
</feature>
<comment type="similarity">
    <text evidence="1">Belongs to the nitroreductase family.</text>
</comment>
<dbReference type="Proteomes" id="UP000006469">
    <property type="component" value="Chromosome"/>
</dbReference>
<dbReference type="Pfam" id="PF00881">
    <property type="entry name" value="Nitroreductase"/>
    <property type="match status" value="2"/>
</dbReference>
<evidence type="ECO:0000256" key="2">
    <source>
        <dbReference type="ARBA" id="ARBA00023002"/>
    </source>
</evidence>
<dbReference type="EMBL" id="CP039139">
    <property type="protein sequence ID" value="QCQ74980.1"/>
    <property type="molecule type" value="Genomic_DNA"/>
</dbReference>
<proteinExistence type="inferred from homology"/>
<reference evidence="7 10" key="3">
    <citation type="journal article" date="2014" name="PLoS Genet.">
        <title>Phylogenetically driven sequencing of extremely halophilic archaea reveals strategies for static and dynamic osmo-response.</title>
        <authorList>
            <person name="Becker E.A."/>
            <person name="Seitzer P.M."/>
            <person name="Tritt A."/>
            <person name="Larsen D."/>
            <person name="Krusor M."/>
            <person name="Yao A.I."/>
            <person name="Wu D."/>
            <person name="Madern D."/>
            <person name="Eisen J.A."/>
            <person name="Darling A.E."/>
            <person name="Facciotti M.T."/>
        </authorList>
    </citation>
    <scope>NUCLEOTIDE SEQUENCE [LARGE SCALE GENOMIC DNA]</scope>
    <source>
        <strain evidence="7">ATCC 33500</strain>
        <strain evidence="10">ATCC 33500 / DSM 1411 / JCM 8866 / NBRC 14739 / NCIMB 2177 / R-4</strain>
    </source>
</reference>
<reference evidence="5" key="5">
    <citation type="submission" date="2014-05" db="EMBL/GenBank/DDBJ databases">
        <authorList>
            <person name="Wang L."/>
            <person name="Yang H."/>
            <person name="Xiang H."/>
        </authorList>
    </citation>
    <scope>NUCLEOTIDE SEQUENCE</scope>
    <source>
        <strain evidence="5">CGMCC 1.2087</strain>
    </source>
</reference>
<dbReference type="GO" id="GO:0016491">
    <property type="term" value="F:oxidoreductase activity"/>
    <property type="evidence" value="ECO:0007669"/>
    <property type="project" value="UniProtKB-KW"/>
</dbReference>
<gene>
    <name evidence="5" type="primary">nfnB</name>
    <name evidence="5" type="ordered locus">HFX_0753</name>
    <name evidence="6" type="ORF">BM92_05475</name>
    <name evidence="7" type="ORF">C439_06705</name>
    <name evidence="8" type="ORF">E6P09_06795</name>
</gene>
<dbReference type="PaxDb" id="523841-HFX_0753"/>
<reference evidence="6 11" key="4">
    <citation type="submission" date="2014-04" db="EMBL/GenBank/DDBJ databases">
        <title>Transcriptional profiles of Haloferax mediterranei on the basis of nitrogen availability.</title>
        <authorList>
            <person name="Bautista V."/>
        </authorList>
    </citation>
    <scope>NUCLEOTIDE SEQUENCE [LARGE SCALE GENOMIC DNA]</scope>
    <source>
        <strain evidence="6">ATCC 33500</strain>
        <strain evidence="11">ATCC 33500 / DSM 1411 / JCM 8866 / NBRC 14739 / NCIMB 2177 / R-4</strain>
    </source>
</reference>
<feature type="domain" description="Nitroreductase" evidence="4">
    <location>
        <begin position="30"/>
        <end position="74"/>
    </location>
</feature>
<dbReference type="RefSeq" id="WP_004057476.1">
    <property type="nucleotide sequence ID" value="NC_017941.2"/>
</dbReference>
<evidence type="ECO:0000313" key="11">
    <source>
        <dbReference type="Proteomes" id="UP000027075"/>
    </source>
</evidence>
<keyword evidence="10" id="KW-1185">Reference proteome</keyword>
<reference evidence="5" key="1">
    <citation type="journal article" date="2012" name="Appl. Environ. Microbiol.">
        <title>Identification of the haloarchaeal phasin (PhaP) that functions in polyhydroxyalkanoate accumulation and granule formation in Haloferax mediterranei.</title>
        <authorList>
            <person name="Cai S."/>
            <person name="Cai L."/>
            <person name="Liu H."/>
            <person name="Liu X."/>
            <person name="Han J."/>
            <person name="Zhou J."/>
            <person name="Xiang H."/>
        </authorList>
    </citation>
    <scope>NUCLEOTIDE SEQUENCE</scope>
    <source>
        <strain evidence="5">CGMCC 1.2087</strain>
    </source>
</reference>
<reference evidence="5 9" key="2">
    <citation type="journal article" date="2012" name="J. Bacteriol.">
        <title>Complete genome sequence of the metabolically versatile halophilic archaeon Haloferax mediterranei, a poly(3-hydroxybutyrate-co-3-hydroxyvalerate) producer.</title>
        <authorList>
            <person name="Han J."/>
            <person name="Zhang F."/>
            <person name="Hou J."/>
            <person name="Liu X."/>
            <person name="Li M."/>
            <person name="Liu H."/>
            <person name="Cai L."/>
            <person name="Zhang B."/>
            <person name="Chen Y."/>
            <person name="Zhou J."/>
            <person name="Hu S."/>
            <person name="Xiang H."/>
        </authorList>
    </citation>
    <scope>NUCLEOTIDE SEQUENCE [LARGE SCALE GENOMIC DNA]</scope>
    <source>
        <strain evidence="9">ATCC 33500 / DSM 1411 / JCM 8866 / NBRC 14739 / NCIMB 2177 / R-4</strain>
        <strain evidence="5">CGMCC 1.2087</strain>
    </source>
</reference>
<feature type="domain" description="Nitroreductase" evidence="4">
    <location>
        <begin position="86"/>
        <end position="170"/>
    </location>
</feature>
<evidence type="ECO:0000256" key="3">
    <source>
        <dbReference type="SAM" id="MobiDB-lite"/>
    </source>
</evidence>
<feature type="compositionally biased region" description="Basic and acidic residues" evidence="3">
    <location>
        <begin position="182"/>
        <end position="193"/>
    </location>
</feature>
<dbReference type="EMBL" id="AOLO01000007">
    <property type="protein sequence ID" value="EMA02250.1"/>
    <property type="molecule type" value="Genomic_DNA"/>
</dbReference>
<sequence length="211" mass="23540">MVESNPQAEFRTDISEYRTPSYDIAPVFVNRWSPRAMTGESLSEDEFMPLFEAARWAPSAFNDQPWRFLYATRESNHWDTYLGLLSEGNRVWAKRAAVFAVILSKTTFDHNGTPSRTHSFDSGAAWQNLALEGSRRGLVVHGIGGFDYERTEATLSIPPGYAVEAMAAIGVRGSPDTLPTGLREREQPSDRKQLAAVVTDGEFDFAESEGR</sequence>
<dbReference type="InterPro" id="IPR029479">
    <property type="entry name" value="Nitroreductase"/>
</dbReference>
<dbReference type="GeneID" id="40156110"/>
<dbReference type="CDD" id="cd02138">
    <property type="entry name" value="TdsD-like"/>
    <property type="match status" value="1"/>
</dbReference>
<dbReference type="PATRIC" id="fig|523841.21.peg.1354"/>
<evidence type="ECO:0000313" key="5">
    <source>
        <dbReference type="EMBL" id="AFK18476.1"/>
    </source>
</evidence>
<dbReference type="HOGENOM" id="CLU_070764_6_0_2"/>
<dbReference type="EMBL" id="CP001868">
    <property type="protein sequence ID" value="AFK18476.1"/>
    <property type="molecule type" value="Genomic_DNA"/>
</dbReference>
<dbReference type="Proteomes" id="UP000299011">
    <property type="component" value="Chromosome"/>
</dbReference>
<name>I3R2L6_HALMT</name>
<evidence type="ECO:0000256" key="1">
    <source>
        <dbReference type="ARBA" id="ARBA00007118"/>
    </source>
</evidence>
<reference evidence="8 12" key="6">
    <citation type="submission" date="2019-04" db="EMBL/GenBank/DDBJ databases">
        <title>Methylomes of two halophilic Archaea, Haloarcula marismortui and Haloferax mediterranei.</title>
        <authorList>
            <person name="DasSarma S."/>
            <person name="DasSarma P."/>
            <person name="DasSarma S."/>
            <person name="Fomenkov A."/>
            <person name="Vincze T."/>
            <person name="Anton B.P."/>
            <person name="Roberts R.J."/>
        </authorList>
    </citation>
    <scope>NUCLEOTIDE SEQUENCE [LARGE SCALE GENOMIC DNA]</scope>
    <source>
        <strain evidence="8">ATCC 33500</strain>
        <strain evidence="12">ATCC 33500 / DSM 1411 / JCM 8866 / NBRC 14739 / NCIMB 2177 / R-4</strain>
    </source>
</reference>
<evidence type="ECO:0000313" key="6">
    <source>
        <dbReference type="EMBL" id="AHZ22141.1"/>
    </source>
</evidence>
<evidence type="ECO:0000313" key="9">
    <source>
        <dbReference type="Proteomes" id="UP000006469"/>
    </source>
</evidence>